<proteinExistence type="predicted"/>
<sequence length="132" mass="14741">MPWPLSLNSSPQTCPTSNPSPIFLNIDSNLHPMDNKATHQEAEVVDIEVVAEEDVFSPTRTSPLADLWKNWALVAVLLPPQQSILHGFHPHRPSQPSHVSRPSCPSTHYICCNISINFDASWYFDKVAPQTT</sequence>
<comment type="caution">
    <text evidence="1">The sequence shown here is derived from an EMBL/GenBank/DDBJ whole genome shotgun (WGS) entry which is preliminary data.</text>
</comment>
<protein>
    <submittedName>
        <fullName evidence="1">Uncharacterized protein</fullName>
    </submittedName>
</protein>
<evidence type="ECO:0000313" key="2">
    <source>
        <dbReference type="Proteomes" id="UP001420932"/>
    </source>
</evidence>
<dbReference type="EMBL" id="JBBNAF010000010">
    <property type="protein sequence ID" value="KAK9107996.1"/>
    <property type="molecule type" value="Genomic_DNA"/>
</dbReference>
<gene>
    <name evidence="1" type="ORF">Syun_024007</name>
</gene>
<accession>A0AAP0FAW6</accession>
<evidence type="ECO:0000313" key="1">
    <source>
        <dbReference type="EMBL" id="KAK9107996.1"/>
    </source>
</evidence>
<reference evidence="1 2" key="1">
    <citation type="submission" date="2024-01" db="EMBL/GenBank/DDBJ databases">
        <title>Genome assemblies of Stephania.</title>
        <authorList>
            <person name="Yang L."/>
        </authorList>
    </citation>
    <scope>NUCLEOTIDE SEQUENCE [LARGE SCALE GENOMIC DNA]</scope>
    <source>
        <strain evidence="1">YNDBR</strain>
        <tissue evidence="1">Leaf</tissue>
    </source>
</reference>
<organism evidence="1 2">
    <name type="scientific">Stephania yunnanensis</name>
    <dbReference type="NCBI Taxonomy" id="152371"/>
    <lineage>
        <taxon>Eukaryota</taxon>
        <taxon>Viridiplantae</taxon>
        <taxon>Streptophyta</taxon>
        <taxon>Embryophyta</taxon>
        <taxon>Tracheophyta</taxon>
        <taxon>Spermatophyta</taxon>
        <taxon>Magnoliopsida</taxon>
        <taxon>Ranunculales</taxon>
        <taxon>Menispermaceae</taxon>
        <taxon>Menispermoideae</taxon>
        <taxon>Cissampelideae</taxon>
        <taxon>Stephania</taxon>
    </lineage>
</organism>
<dbReference type="Proteomes" id="UP001420932">
    <property type="component" value="Unassembled WGS sequence"/>
</dbReference>
<name>A0AAP0FAW6_9MAGN</name>
<dbReference type="AlphaFoldDB" id="A0AAP0FAW6"/>
<keyword evidence="2" id="KW-1185">Reference proteome</keyword>